<gene>
    <name evidence="2" type="ORF">J0H45_04985</name>
</gene>
<feature type="non-terminal residue" evidence="2">
    <location>
        <position position="87"/>
    </location>
</feature>
<reference evidence="2" key="1">
    <citation type="submission" date="2021-02" db="EMBL/GenBank/DDBJ databases">
        <title>Thiocyanate and organic carbon inputs drive convergent selection for specific autotrophic Afipia and Thiobacillus strains within complex microbiomes.</title>
        <authorList>
            <person name="Huddy R.J."/>
            <person name="Sachdeva R."/>
            <person name="Kadzinga F."/>
            <person name="Kantor R.S."/>
            <person name="Harrison S.T.L."/>
            <person name="Banfield J.F."/>
        </authorList>
    </citation>
    <scope>NUCLEOTIDE SEQUENCE</scope>
    <source>
        <strain evidence="2">SCN18_10_11_15_R1_P_69_7</strain>
    </source>
</reference>
<proteinExistence type="predicted"/>
<dbReference type="EMBL" id="JAFKMG010000443">
    <property type="protein sequence ID" value="MBN8798699.1"/>
    <property type="molecule type" value="Genomic_DNA"/>
</dbReference>
<accession>A0A9D8KYK2</accession>
<keyword evidence="1" id="KW-1133">Transmembrane helix</keyword>
<comment type="caution">
    <text evidence="2">The sequence shown here is derived from an EMBL/GenBank/DDBJ whole genome shotgun (WGS) entry which is preliminary data.</text>
</comment>
<organism evidence="2 3">
    <name type="scientific">Stenotrophomonas nitritireducens</name>
    <dbReference type="NCBI Taxonomy" id="83617"/>
    <lineage>
        <taxon>Bacteria</taxon>
        <taxon>Pseudomonadati</taxon>
        <taxon>Pseudomonadota</taxon>
        <taxon>Gammaproteobacteria</taxon>
        <taxon>Lysobacterales</taxon>
        <taxon>Lysobacteraceae</taxon>
        <taxon>Stenotrophomonas</taxon>
    </lineage>
</organism>
<dbReference type="AlphaFoldDB" id="A0A9D8KYK2"/>
<keyword evidence="1" id="KW-0472">Membrane</keyword>
<evidence type="ECO:0000256" key="1">
    <source>
        <dbReference type="SAM" id="Phobius"/>
    </source>
</evidence>
<evidence type="ECO:0000313" key="3">
    <source>
        <dbReference type="Proteomes" id="UP000664815"/>
    </source>
</evidence>
<name>A0A9D8KYK2_9GAMM</name>
<dbReference type="Proteomes" id="UP000664815">
    <property type="component" value="Unassembled WGS sequence"/>
</dbReference>
<sequence length="87" mass="8972">MKKFIANALVIFLLAIGLAAWIALPWVGVLAVVVAIALWLPLTRSGRLALAATRIGIASLPQRWGASSVIVVGIAGVVGVLVAMLAM</sequence>
<feature type="transmembrane region" description="Helical" evidence="1">
    <location>
        <begin position="12"/>
        <end position="40"/>
    </location>
</feature>
<evidence type="ECO:0000313" key="2">
    <source>
        <dbReference type="EMBL" id="MBN8798699.1"/>
    </source>
</evidence>
<keyword evidence="1" id="KW-0812">Transmembrane</keyword>
<feature type="transmembrane region" description="Helical" evidence="1">
    <location>
        <begin position="64"/>
        <end position="86"/>
    </location>
</feature>
<protein>
    <submittedName>
        <fullName evidence="2">ABC transporter permease</fullName>
    </submittedName>
</protein>